<reference evidence="1" key="1">
    <citation type="submission" date="2018-02" db="EMBL/GenBank/DDBJ databases">
        <title>Rhizophora mucronata_Transcriptome.</title>
        <authorList>
            <person name="Meera S.P."/>
            <person name="Sreeshan A."/>
            <person name="Augustine A."/>
        </authorList>
    </citation>
    <scope>NUCLEOTIDE SEQUENCE</scope>
    <source>
        <tissue evidence="1">Leaf</tissue>
    </source>
</reference>
<dbReference type="EMBL" id="GGEC01085702">
    <property type="protein sequence ID" value="MBX66186.1"/>
    <property type="molecule type" value="Transcribed_RNA"/>
</dbReference>
<sequence length="56" mass="6082">MPILTNLTASKVICGHISPINQPTALALAETNDFILVHAQSLPQKDEPWCNGEINL</sequence>
<accession>A0A2P2QGW3</accession>
<evidence type="ECO:0000313" key="1">
    <source>
        <dbReference type="EMBL" id="MBX66186.1"/>
    </source>
</evidence>
<proteinExistence type="predicted"/>
<dbReference type="AlphaFoldDB" id="A0A2P2QGW3"/>
<name>A0A2P2QGW3_RHIMU</name>
<protein>
    <submittedName>
        <fullName evidence="1">Uncharacterized protein</fullName>
    </submittedName>
</protein>
<organism evidence="1">
    <name type="scientific">Rhizophora mucronata</name>
    <name type="common">Asiatic mangrove</name>
    <dbReference type="NCBI Taxonomy" id="61149"/>
    <lineage>
        <taxon>Eukaryota</taxon>
        <taxon>Viridiplantae</taxon>
        <taxon>Streptophyta</taxon>
        <taxon>Embryophyta</taxon>
        <taxon>Tracheophyta</taxon>
        <taxon>Spermatophyta</taxon>
        <taxon>Magnoliopsida</taxon>
        <taxon>eudicotyledons</taxon>
        <taxon>Gunneridae</taxon>
        <taxon>Pentapetalae</taxon>
        <taxon>rosids</taxon>
        <taxon>fabids</taxon>
        <taxon>Malpighiales</taxon>
        <taxon>Rhizophoraceae</taxon>
        <taxon>Rhizophora</taxon>
    </lineage>
</organism>